<evidence type="ECO:0000313" key="1">
    <source>
        <dbReference type="EMBL" id="MBN8430623.1"/>
    </source>
</evidence>
<reference evidence="1 2" key="1">
    <citation type="submission" date="2020-12" db="EMBL/GenBank/DDBJ databases">
        <title>Oil enriched cultivation method for isolating marine PHA-producing bacteria.</title>
        <authorList>
            <person name="Zheng W."/>
            <person name="Yu S."/>
            <person name="Huang Y."/>
        </authorList>
    </citation>
    <scope>NUCLEOTIDE SEQUENCE [LARGE SCALE GENOMIC DNA]</scope>
    <source>
        <strain evidence="1 2">SN0-2</strain>
    </source>
</reference>
<dbReference type="RefSeq" id="WP_207000713.1">
    <property type="nucleotide sequence ID" value="NZ_JAEKJR010000002.1"/>
</dbReference>
<comment type="caution">
    <text evidence="1">The sequence shown here is derived from an EMBL/GenBank/DDBJ whole genome shotgun (WGS) entry which is preliminary data.</text>
</comment>
<accession>A0ABS3E5Q1</accession>
<sequence>MKTVLLSLFEGVHINAHAGKGFDLDPEQHLPQEIKDQLQGAWQGAKDAYGAAVAAAVAEDELPAYPGDSWVEGFLDYRVRPVAGGARDYQQSSDTFRIASGLRRDLANGWSWYTFASYGKNSIDNVTYNSYNKARLNEIFSGEAGLDFDFTSGISPEIMNYFHYDDPEDNQ</sequence>
<dbReference type="Proteomes" id="UP000664293">
    <property type="component" value="Unassembled WGS sequence"/>
</dbReference>
<evidence type="ECO:0000313" key="2">
    <source>
        <dbReference type="Proteomes" id="UP000664293"/>
    </source>
</evidence>
<proteinExistence type="predicted"/>
<keyword evidence="2" id="KW-1185">Reference proteome</keyword>
<gene>
    <name evidence="1" type="ORF">JF535_07145</name>
</gene>
<dbReference type="EMBL" id="JAEKJR010000002">
    <property type="protein sequence ID" value="MBN8430623.1"/>
    <property type="molecule type" value="Genomic_DNA"/>
</dbReference>
<name>A0ABS3E5Q1_9GAMM</name>
<organism evidence="1 2">
    <name type="scientific">Microbulbifer salipaludis</name>
    <dbReference type="NCBI Taxonomy" id="187980"/>
    <lineage>
        <taxon>Bacteria</taxon>
        <taxon>Pseudomonadati</taxon>
        <taxon>Pseudomonadota</taxon>
        <taxon>Gammaproteobacteria</taxon>
        <taxon>Cellvibrionales</taxon>
        <taxon>Microbulbiferaceae</taxon>
        <taxon>Microbulbifer</taxon>
    </lineage>
</organism>
<dbReference type="SUPFAM" id="SSF56935">
    <property type="entry name" value="Porins"/>
    <property type="match status" value="1"/>
</dbReference>
<protein>
    <submittedName>
        <fullName evidence="1">Uncharacterized protein</fullName>
    </submittedName>
</protein>